<gene>
    <name evidence="2" type="ORF">AAHA92_09829</name>
</gene>
<evidence type="ECO:0000313" key="3">
    <source>
        <dbReference type="Proteomes" id="UP001567538"/>
    </source>
</evidence>
<name>A0ABD1HW75_SALDI</name>
<feature type="compositionally biased region" description="Polar residues" evidence="1">
    <location>
        <begin position="68"/>
        <end position="81"/>
    </location>
</feature>
<reference evidence="2 3" key="1">
    <citation type="submission" date="2024-06" db="EMBL/GenBank/DDBJ databases">
        <title>A chromosome level genome sequence of Diviner's sage (Salvia divinorum).</title>
        <authorList>
            <person name="Ford S.A."/>
            <person name="Ro D.-K."/>
            <person name="Ness R.W."/>
            <person name="Phillips M.A."/>
        </authorList>
    </citation>
    <scope>NUCLEOTIDE SEQUENCE [LARGE SCALE GENOMIC DNA]</scope>
    <source>
        <strain evidence="2">SAF-2024a</strain>
        <tissue evidence="2">Leaf</tissue>
    </source>
</reference>
<protein>
    <submittedName>
        <fullName evidence="2">Uncharacterized protein</fullName>
    </submittedName>
</protein>
<feature type="region of interest" description="Disordered" evidence="1">
    <location>
        <begin position="68"/>
        <end position="109"/>
    </location>
</feature>
<comment type="caution">
    <text evidence="2">The sequence shown here is derived from an EMBL/GenBank/DDBJ whole genome shotgun (WGS) entry which is preliminary data.</text>
</comment>
<feature type="region of interest" description="Disordered" evidence="1">
    <location>
        <begin position="1"/>
        <end position="32"/>
    </location>
</feature>
<dbReference type="AlphaFoldDB" id="A0ABD1HW75"/>
<evidence type="ECO:0000313" key="2">
    <source>
        <dbReference type="EMBL" id="KAL1559493.1"/>
    </source>
</evidence>
<dbReference type="EMBL" id="JBEAFC010000004">
    <property type="protein sequence ID" value="KAL1559493.1"/>
    <property type="molecule type" value="Genomic_DNA"/>
</dbReference>
<keyword evidence="3" id="KW-1185">Reference proteome</keyword>
<evidence type="ECO:0000256" key="1">
    <source>
        <dbReference type="SAM" id="MobiDB-lite"/>
    </source>
</evidence>
<sequence length="158" mass="17549">MTQQLKRGTKNPTKFKEEESTKSNFNNSSNACQEGGRVESFSACFLSTFTKRTSRGAKGFPDCSFSTHTHAQSFDSSSNIRRTAEPRRRTMNSSGYRARAAATRSRLGPAEDRDGGILVQAGDDCSADRSIKWLFRFREIISPLYESNLGWESDGSGL</sequence>
<organism evidence="2 3">
    <name type="scientific">Salvia divinorum</name>
    <name type="common">Maria pastora</name>
    <name type="synonym">Diviner's sage</name>
    <dbReference type="NCBI Taxonomy" id="28513"/>
    <lineage>
        <taxon>Eukaryota</taxon>
        <taxon>Viridiplantae</taxon>
        <taxon>Streptophyta</taxon>
        <taxon>Embryophyta</taxon>
        <taxon>Tracheophyta</taxon>
        <taxon>Spermatophyta</taxon>
        <taxon>Magnoliopsida</taxon>
        <taxon>eudicotyledons</taxon>
        <taxon>Gunneridae</taxon>
        <taxon>Pentapetalae</taxon>
        <taxon>asterids</taxon>
        <taxon>lamiids</taxon>
        <taxon>Lamiales</taxon>
        <taxon>Lamiaceae</taxon>
        <taxon>Nepetoideae</taxon>
        <taxon>Mentheae</taxon>
        <taxon>Salviinae</taxon>
        <taxon>Salvia</taxon>
        <taxon>Salvia subgen. Calosphace</taxon>
    </lineage>
</organism>
<accession>A0ABD1HW75</accession>
<dbReference type="Proteomes" id="UP001567538">
    <property type="component" value="Unassembled WGS sequence"/>
</dbReference>
<feature type="compositionally biased region" description="Polar residues" evidence="1">
    <location>
        <begin position="1"/>
        <end position="12"/>
    </location>
</feature>
<feature type="compositionally biased region" description="Polar residues" evidence="1">
    <location>
        <begin position="22"/>
        <end position="32"/>
    </location>
</feature>
<proteinExistence type="predicted"/>